<evidence type="ECO:0000256" key="4">
    <source>
        <dbReference type="ARBA" id="ARBA00022679"/>
    </source>
</evidence>
<dbReference type="PANTHER" id="PTHR43179:SF12">
    <property type="entry name" value="GALACTOFURANOSYLTRANSFERASE GLFT2"/>
    <property type="match status" value="1"/>
</dbReference>
<evidence type="ECO:0000259" key="5">
    <source>
        <dbReference type="Pfam" id="PF17994"/>
    </source>
</evidence>
<dbReference type="InterPro" id="IPR045699">
    <property type="entry name" value="GlfT2_C"/>
</dbReference>
<dbReference type="InterPro" id="IPR040492">
    <property type="entry name" value="GlfT2_N"/>
</dbReference>
<gene>
    <name evidence="7" type="ORF">GCM10023147_26070</name>
</gene>
<dbReference type="Proteomes" id="UP001500635">
    <property type="component" value="Unassembled WGS sequence"/>
</dbReference>
<evidence type="ECO:0000313" key="7">
    <source>
        <dbReference type="EMBL" id="GAA4394284.1"/>
    </source>
</evidence>
<evidence type="ECO:0000256" key="2">
    <source>
        <dbReference type="ARBA" id="ARBA00006739"/>
    </source>
</evidence>
<keyword evidence="8" id="KW-1185">Reference proteome</keyword>
<feature type="domain" description="Galactofuranosyltransferase-2 C-terminal" evidence="6">
    <location>
        <begin position="418"/>
        <end position="598"/>
    </location>
</feature>
<comment type="similarity">
    <text evidence="2">Belongs to the glycosyltransferase 2 family.</text>
</comment>
<dbReference type="InterPro" id="IPR029044">
    <property type="entry name" value="Nucleotide-diphossugar_trans"/>
</dbReference>
<reference evidence="8" key="1">
    <citation type="journal article" date="2019" name="Int. J. Syst. Evol. Microbiol.">
        <title>The Global Catalogue of Microorganisms (GCM) 10K type strain sequencing project: providing services to taxonomists for standard genome sequencing and annotation.</title>
        <authorList>
            <consortium name="The Broad Institute Genomics Platform"/>
            <consortium name="The Broad Institute Genome Sequencing Center for Infectious Disease"/>
            <person name="Wu L."/>
            <person name="Ma J."/>
        </authorList>
    </citation>
    <scope>NUCLEOTIDE SEQUENCE [LARGE SCALE GENOMIC DNA]</scope>
    <source>
        <strain evidence="8">JCM 17688</strain>
    </source>
</reference>
<accession>A0ABP8JQ06</accession>
<evidence type="ECO:0000256" key="3">
    <source>
        <dbReference type="ARBA" id="ARBA00022676"/>
    </source>
</evidence>
<comment type="pathway">
    <text evidence="1">Cell wall biogenesis; cell wall polysaccharide biosynthesis.</text>
</comment>
<dbReference type="RefSeq" id="WP_344996315.1">
    <property type="nucleotide sequence ID" value="NZ_BAABFR010000037.1"/>
</dbReference>
<dbReference type="Pfam" id="PF19320">
    <property type="entry name" value="GlfT2_domain3"/>
    <property type="match status" value="1"/>
</dbReference>
<sequence length="602" mass="64630">MPSPATDVLQRGLFAHADPTVPAELYATVETGRATRERDSLTLEPGSVVSTDTYFGRFPAAYWQRWTRVGTVTVALEVDGDVTVTVVASDALGREWTVATRAAAGPVALEVPLDRFADGGAVWLRLSATDRATVSGVRWTAPAAAPRRLAVAICTFDRADDCAATVGALAADADLVAQVDTVYVTDQGSDLASSRPASAAARAVLGDRLVELRQPNLGGAGGFSRGMREATRGDGPVDVVVMDDDIRLEPESVLRLAAFSAHAVRRVLVGAQMLSMSEPARLHLSAERPAIGVLRAGHPSPGALVGADVREHRQDRYVDAGWNGWWTCLIPGEAIAEVGLPLPIFLQWDDIEFAVRARGAGFPTVTLPGAAVWHQDFHRKDRDSWSRYFASRNGLIVAALHTPFDGPHYAALLLRDVAQTIAAMQYGLAATKLLAVEDFLAGPGVLRDGGCGRLADVARLRAGYPDTVVLAAGEFSAEMNPHTEIEPAPPEPAVDRLDSVLVKRVAAQLLGRVDPRPVAVPAHDAQWWHVARFADAAVTDAGQGGVHRRRRDRATAVRLGKRALALTRELRNRAPELRETYRAAAAELTATANWDRLYGTDR</sequence>
<feature type="domain" description="Galactofuranosyltransferase GlfT2 N-terminal" evidence="5">
    <location>
        <begin position="33"/>
        <end position="142"/>
    </location>
</feature>
<dbReference type="PANTHER" id="PTHR43179">
    <property type="entry name" value="RHAMNOSYLTRANSFERASE WBBL"/>
    <property type="match status" value="1"/>
</dbReference>
<keyword evidence="3" id="KW-0328">Glycosyltransferase</keyword>
<proteinExistence type="inferred from homology"/>
<dbReference type="EMBL" id="BAABFR010000037">
    <property type="protein sequence ID" value="GAA4394284.1"/>
    <property type="molecule type" value="Genomic_DNA"/>
</dbReference>
<dbReference type="Pfam" id="PF13641">
    <property type="entry name" value="Glyco_tranf_2_3"/>
    <property type="match status" value="1"/>
</dbReference>
<dbReference type="Gene3D" id="3.90.550.60">
    <property type="match status" value="1"/>
</dbReference>
<dbReference type="Pfam" id="PF17994">
    <property type="entry name" value="Glft2_N"/>
    <property type="match status" value="1"/>
</dbReference>
<organism evidence="7 8">
    <name type="scientific">Tsukamurella soli</name>
    <dbReference type="NCBI Taxonomy" id="644556"/>
    <lineage>
        <taxon>Bacteria</taxon>
        <taxon>Bacillati</taxon>
        <taxon>Actinomycetota</taxon>
        <taxon>Actinomycetes</taxon>
        <taxon>Mycobacteriales</taxon>
        <taxon>Tsukamurellaceae</taxon>
        <taxon>Tsukamurella</taxon>
    </lineage>
</organism>
<protein>
    <submittedName>
        <fullName evidence="7">Glycosyltransferase</fullName>
    </submittedName>
</protein>
<keyword evidence="4" id="KW-0808">Transferase</keyword>
<evidence type="ECO:0000313" key="8">
    <source>
        <dbReference type="Proteomes" id="UP001500635"/>
    </source>
</evidence>
<comment type="caution">
    <text evidence="7">The sequence shown here is derived from an EMBL/GenBank/DDBJ whole genome shotgun (WGS) entry which is preliminary data.</text>
</comment>
<evidence type="ECO:0000256" key="1">
    <source>
        <dbReference type="ARBA" id="ARBA00004776"/>
    </source>
</evidence>
<name>A0ABP8JQ06_9ACTN</name>
<dbReference type="SUPFAM" id="SSF53448">
    <property type="entry name" value="Nucleotide-diphospho-sugar transferases"/>
    <property type="match status" value="1"/>
</dbReference>
<evidence type="ECO:0000259" key="6">
    <source>
        <dbReference type="Pfam" id="PF19320"/>
    </source>
</evidence>